<keyword evidence="15" id="KW-1185">Reference proteome</keyword>
<comment type="subcellular location">
    <subcellularLocation>
        <location evidence="2">Cell membrane</location>
    </subcellularLocation>
    <subcellularLocation>
        <location evidence="1">Membrane</location>
        <topology evidence="1">Multi-pass membrane protein</topology>
    </subcellularLocation>
</comment>
<evidence type="ECO:0000256" key="1">
    <source>
        <dbReference type="ARBA" id="ARBA00004141"/>
    </source>
</evidence>
<gene>
    <name evidence="14" type="ORF">LAZ67_17003028</name>
</gene>
<evidence type="ECO:0000256" key="3">
    <source>
        <dbReference type="ARBA" id="ARBA00022448"/>
    </source>
</evidence>
<proteinExistence type="predicted"/>
<keyword evidence="7 11" id="KW-1133">Transmembrane helix</keyword>
<keyword evidence="8" id="KW-0406">Ion transport</keyword>
<dbReference type="Gene3D" id="2.70.170.10">
    <property type="entry name" value="Neurotransmitter-gated ion-channel ligand-binding domain"/>
    <property type="match status" value="1"/>
</dbReference>
<keyword evidence="5 11" id="KW-0812">Transmembrane</keyword>
<accession>A0ABY6LH00</accession>
<organism evidence="14 15">
    <name type="scientific">Cordylochernes scorpioides</name>
    <dbReference type="NCBI Taxonomy" id="51811"/>
    <lineage>
        <taxon>Eukaryota</taxon>
        <taxon>Metazoa</taxon>
        <taxon>Ecdysozoa</taxon>
        <taxon>Arthropoda</taxon>
        <taxon>Chelicerata</taxon>
        <taxon>Arachnida</taxon>
        <taxon>Pseudoscorpiones</taxon>
        <taxon>Cheliferoidea</taxon>
        <taxon>Chernetidae</taxon>
        <taxon>Cordylochernes</taxon>
    </lineage>
</organism>
<reference evidence="14 15" key="1">
    <citation type="submission" date="2022-01" db="EMBL/GenBank/DDBJ databases">
        <title>A chromosomal length assembly of Cordylochernes scorpioides.</title>
        <authorList>
            <person name="Zeh D."/>
            <person name="Zeh J."/>
        </authorList>
    </citation>
    <scope>NUCLEOTIDE SEQUENCE [LARGE SCALE GENOMIC DNA]</scope>
    <source>
        <strain evidence="14">IN4F17</strain>
        <tissue evidence="14">Whole Body</tissue>
    </source>
</reference>
<dbReference type="InterPro" id="IPR006028">
    <property type="entry name" value="GABAA/Glycine_rcpt"/>
</dbReference>
<dbReference type="InterPro" id="IPR006201">
    <property type="entry name" value="Neur_channel"/>
</dbReference>
<feature type="transmembrane region" description="Helical" evidence="11">
    <location>
        <begin position="405"/>
        <end position="425"/>
    </location>
</feature>
<feature type="transmembrane region" description="Helical" evidence="11">
    <location>
        <begin position="276"/>
        <end position="299"/>
    </location>
</feature>
<evidence type="ECO:0000313" key="14">
    <source>
        <dbReference type="EMBL" id="UYV79531.1"/>
    </source>
</evidence>
<dbReference type="CDD" id="cd19049">
    <property type="entry name" value="LGIC_TM_anion"/>
    <property type="match status" value="1"/>
</dbReference>
<evidence type="ECO:0000259" key="13">
    <source>
        <dbReference type="Pfam" id="PF02932"/>
    </source>
</evidence>
<evidence type="ECO:0000259" key="12">
    <source>
        <dbReference type="Pfam" id="PF02931"/>
    </source>
</evidence>
<evidence type="ECO:0000256" key="11">
    <source>
        <dbReference type="SAM" id="Phobius"/>
    </source>
</evidence>
<protein>
    <submittedName>
        <fullName evidence="14">PHCl</fullName>
    </submittedName>
</protein>
<dbReference type="Pfam" id="PF02931">
    <property type="entry name" value="Neur_chan_LBD"/>
    <property type="match status" value="1"/>
</dbReference>
<keyword evidence="4" id="KW-1003">Cell membrane</keyword>
<feature type="domain" description="Neurotransmitter-gated ion-channel transmembrane" evidence="13">
    <location>
        <begin position="220"/>
        <end position="315"/>
    </location>
</feature>
<keyword evidence="10" id="KW-0407">Ion channel</keyword>
<dbReference type="PRINTS" id="PR00253">
    <property type="entry name" value="GABAARECEPTR"/>
</dbReference>
<evidence type="ECO:0000256" key="4">
    <source>
        <dbReference type="ARBA" id="ARBA00022475"/>
    </source>
</evidence>
<feature type="domain" description="Neurotransmitter-gated ion-channel ligand-binding" evidence="12">
    <location>
        <begin position="4"/>
        <end position="134"/>
    </location>
</feature>
<dbReference type="SUPFAM" id="SSF90112">
    <property type="entry name" value="Neurotransmitter-gated ion-channel transmembrane pore"/>
    <property type="match status" value="1"/>
</dbReference>
<dbReference type="InterPro" id="IPR006202">
    <property type="entry name" value="Neur_chan_lig-bd"/>
</dbReference>
<dbReference type="Gene3D" id="1.20.58.390">
    <property type="entry name" value="Neurotransmitter-gated ion-channel transmembrane domain"/>
    <property type="match status" value="1"/>
</dbReference>
<dbReference type="InterPro" id="IPR036734">
    <property type="entry name" value="Neur_chan_lig-bd_sf"/>
</dbReference>
<evidence type="ECO:0000256" key="10">
    <source>
        <dbReference type="ARBA" id="ARBA00023303"/>
    </source>
</evidence>
<name>A0ABY6LH00_9ARAC</name>
<evidence type="ECO:0000256" key="8">
    <source>
        <dbReference type="ARBA" id="ARBA00023065"/>
    </source>
</evidence>
<evidence type="ECO:0000256" key="9">
    <source>
        <dbReference type="ARBA" id="ARBA00023136"/>
    </source>
</evidence>
<keyword evidence="3" id="KW-0813">Transport</keyword>
<dbReference type="SUPFAM" id="SSF63712">
    <property type="entry name" value="Nicotinic receptor ligand binding domain-like"/>
    <property type="match status" value="1"/>
</dbReference>
<dbReference type="CDD" id="cd18987">
    <property type="entry name" value="LGIC_ECD_anion"/>
    <property type="match status" value="1"/>
</dbReference>
<keyword evidence="9 11" id="KW-0472">Membrane</keyword>
<dbReference type="InterPro" id="IPR036719">
    <property type="entry name" value="Neuro-gated_channel_TM_sf"/>
</dbReference>
<dbReference type="InterPro" id="IPR038050">
    <property type="entry name" value="Neuro_actylchol_rec"/>
</dbReference>
<dbReference type="Proteomes" id="UP001235939">
    <property type="component" value="Chromosome 17"/>
</dbReference>
<evidence type="ECO:0000256" key="5">
    <source>
        <dbReference type="ARBA" id="ARBA00022692"/>
    </source>
</evidence>
<evidence type="ECO:0000256" key="2">
    <source>
        <dbReference type="ARBA" id="ARBA00004236"/>
    </source>
</evidence>
<dbReference type="InterPro" id="IPR006029">
    <property type="entry name" value="Neurotrans-gated_channel_TM"/>
</dbReference>
<evidence type="ECO:0000256" key="6">
    <source>
        <dbReference type="ARBA" id="ARBA00022729"/>
    </source>
</evidence>
<dbReference type="EMBL" id="CP092879">
    <property type="protein sequence ID" value="UYV79531.1"/>
    <property type="molecule type" value="Genomic_DNA"/>
</dbReference>
<sequence length="438" mass="50208">MLLSLSSPDESSLSYEVEFLLQQRWVDQRLQHESPPDLPMLNALFHVDKIWLPDTYFIKHGTFKTPMEPSHMSLRVERDGTVTYIFRRSMVINCQGNLDIFPFDNPKCPFALESVSHEMSEMVLQWREDEMPLSRATSLRCQNAYLVWNETGVCDQKHTWRGYRIPPSTLEGLVIPYGFYLQLSQCPTVGYDVCAGEYSCLKILLLFTRDKSFYFSTVFVPGMVLVASSFISFWLDVNAVPARVMLGVTTMLNFCTTTNSFRGTLPVVSNLTAMNMWDGVCMFFIYASMLEFIVVNYLYRQPPHGRRPSDLVPRVALPLFAFINIERYGITYIIIKIWPGVQAHNVKEGQEGAVLSPVAPVAADEVAADGRRMLPMLTWIRRPLMLRRPTSRQQLSHQIDNISKLLFPLLFGLFVSAFFLTFAFIKPDEDANWKLVDA</sequence>
<dbReference type="Pfam" id="PF02932">
    <property type="entry name" value="Neur_chan_memb"/>
    <property type="match status" value="1"/>
</dbReference>
<feature type="transmembrane region" description="Helical" evidence="11">
    <location>
        <begin position="212"/>
        <end position="235"/>
    </location>
</feature>
<evidence type="ECO:0000313" key="15">
    <source>
        <dbReference type="Proteomes" id="UP001235939"/>
    </source>
</evidence>
<keyword evidence="6" id="KW-0732">Signal</keyword>
<dbReference type="PANTHER" id="PTHR18945">
    <property type="entry name" value="NEUROTRANSMITTER GATED ION CHANNEL"/>
    <property type="match status" value="1"/>
</dbReference>
<evidence type="ECO:0000256" key="7">
    <source>
        <dbReference type="ARBA" id="ARBA00022989"/>
    </source>
</evidence>